<dbReference type="EMBL" id="JASPKY010000500">
    <property type="protein sequence ID" value="KAK9694837.1"/>
    <property type="molecule type" value="Genomic_DNA"/>
</dbReference>
<name>A0AAW1IXD8_POPJA</name>
<accession>A0AAW1IXD8</accession>
<dbReference type="AlphaFoldDB" id="A0AAW1IXD8"/>
<reference evidence="2 3" key="1">
    <citation type="journal article" date="2024" name="BMC Genomics">
        <title>De novo assembly and annotation of Popillia japonica's genome with initial clues to its potential as an invasive pest.</title>
        <authorList>
            <person name="Cucini C."/>
            <person name="Boschi S."/>
            <person name="Funari R."/>
            <person name="Cardaioli E."/>
            <person name="Iannotti N."/>
            <person name="Marturano G."/>
            <person name="Paoli F."/>
            <person name="Bruttini M."/>
            <person name="Carapelli A."/>
            <person name="Frati F."/>
            <person name="Nardi F."/>
        </authorList>
    </citation>
    <scope>NUCLEOTIDE SEQUENCE [LARGE SCALE GENOMIC DNA]</scope>
    <source>
        <strain evidence="2">DMR45628</strain>
    </source>
</reference>
<gene>
    <name evidence="2" type="ORF">QE152_g33254</name>
</gene>
<dbReference type="Proteomes" id="UP001458880">
    <property type="component" value="Unassembled WGS sequence"/>
</dbReference>
<sequence length="116" mass="13404">MLEAIQSEKSKKASTTKNLFNTKVPIKSRKDFDSSDAETDFSVHDSRDDSRFAASESPEKTLILQMLKRISQFMTVGMTHASPLQIMIWKWFPLLYLGTSYLLRFTALRKNLFDCM</sequence>
<proteinExistence type="predicted"/>
<evidence type="ECO:0000256" key="1">
    <source>
        <dbReference type="SAM" id="MobiDB-lite"/>
    </source>
</evidence>
<feature type="region of interest" description="Disordered" evidence="1">
    <location>
        <begin position="31"/>
        <end position="55"/>
    </location>
</feature>
<evidence type="ECO:0000313" key="3">
    <source>
        <dbReference type="Proteomes" id="UP001458880"/>
    </source>
</evidence>
<organism evidence="2 3">
    <name type="scientific">Popillia japonica</name>
    <name type="common">Japanese beetle</name>
    <dbReference type="NCBI Taxonomy" id="7064"/>
    <lineage>
        <taxon>Eukaryota</taxon>
        <taxon>Metazoa</taxon>
        <taxon>Ecdysozoa</taxon>
        <taxon>Arthropoda</taxon>
        <taxon>Hexapoda</taxon>
        <taxon>Insecta</taxon>
        <taxon>Pterygota</taxon>
        <taxon>Neoptera</taxon>
        <taxon>Endopterygota</taxon>
        <taxon>Coleoptera</taxon>
        <taxon>Polyphaga</taxon>
        <taxon>Scarabaeiformia</taxon>
        <taxon>Scarabaeidae</taxon>
        <taxon>Rutelinae</taxon>
        <taxon>Popillia</taxon>
    </lineage>
</organism>
<evidence type="ECO:0000313" key="2">
    <source>
        <dbReference type="EMBL" id="KAK9694837.1"/>
    </source>
</evidence>
<comment type="caution">
    <text evidence="2">The sequence shown here is derived from an EMBL/GenBank/DDBJ whole genome shotgun (WGS) entry which is preliminary data.</text>
</comment>
<keyword evidence="3" id="KW-1185">Reference proteome</keyword>
<feature type="compositionally biased region" description="Basic and acidic residues" evidence="1">
    <location>
        <begin position="41"/>
        <end position="51"/>
    </location>
</feature>
<protein>
    <submittedName>
        <fullName evidence="2">Uncharacterized protein</fullName>
    </submittedName>
</protein>